<dbReference type="Gene3D" id="2.30.29.30">
    <property type="entry name" value="Pleckstrin-homology domain (PH domain)/Phosphotyrosine-binding domain (PTB)"/>
    <property type="match status" value="1"/>
</dbReference>
<feature type="compositionally biased region" description="Polar residues" evidence="5">
    <location>
        <begin position="361"/>
        <end position="380"/>
    </location>
</feature>
<evidence type="ECO:0008006" key="10">
    <source>
        <dbReference type="Google" id="ProtNLM"/>
    </source>
</evidence>
<dbReference type="InterPro" id="IPR015012">
    <property type="entry name" value="Phe_ZIP"/>
</dbReference>
<dbReference type="EnsemblMetazoa" id="XM_038203477.1">
    <property type="protein sequence ID" value="XP_038059405.1"/>
    <property type="gene ID" value="LOC119730511"/>
</dbReference>
<dbReference type="AlphaFoldDB" id="A0A914A6M4"/>
<reference evidence="8" key="1">
    <citation type="submission" date="2022-11" db="UniProtKB">
        <authorList>
            <consortium name="EnsemblMetazoa"/>
        </authorList>
    </citation>
    <scope>IDENTIFICATION</scope>
</reference>
<feature type="compositionally biased region" description="Polar residues" evidence="5">
    <location>
        <begin position="101"/>
        <end position="121"/>
    </location>
</feature>
<dbReference type="PROSITE" id="PS50003">
    <property type="entry name" value="PH_DOMAIN"/>
    <property type="match status" value="1"/>
</dbReference>
<feature type="compositionally biased region" description="Polar residues" evidence="5">
    <location>
        <begin position="142"/>
        <end position="159"/>
    </location>
</feature>
<feature type="compositionally biased region" description="Polar residues" evidence="5">
    <location>
        <begin position="597"/>
        <end position="622"/>
    </location>
</feature>
<feature type="region of interest" description="Disordered" evidence="5">
    <location>
        <begin position="564"/>
        <end position="643"/>
    </location>
</feature>
<evidence type="ECO:0000256" key="2">
    <source>
        <dbReference type="ARBA" id="ARBA00022553"/>
    </source>
</evidence>
<evidence type="ECO:0000259" key="6">
    <source>
        <dbReference type="PROSITE" id="PS50001"/>
    </source>
</evidence>
<dbReference type="Gene3D" id="3.30.505.10">
    <property type="entry name" value="SH2 domain"/>
    <property type="match status" value="1"/>
</dbReference>
<dbReference type="SUPFAM" id="SSF50729">
    <property type="entry name" value="PH domain-like"/>
    <property type="match status" value="1"/>
</dbReference>
<dbReference type="InterPro" id="IPR000980">
    <property type="entry name" value="SH2"/>
</dbReference>
<dbReference type="SUPFAM" id="SSF55550">
    <property type="entry name" value="SH2 domain"/>
    <property type="match status" value="1"/>
</dbReference>
<evidence type="ECO:0000313" key="8">
    <source>
        <dbReference type="EnsemblMetazoa" id="XP_038059405.1"/>
    </source>
</evidence>
<feature type="compositionally biased region" description="Polar residues" evidence="5">
    <location>
        <begin position="630"/>
        <end position="643"/>
    </location>
</feature>
<feature type="region of interest" description="Disordered" evidence="5">
    <location>
        <begin position="324"/>
        <end position="432"/>
    </location>
</feature>
<dbReference type="PANTHER" id="PTHR10872:SF2">
    <property type="entry name" value="LNK, ISOFORM D"/>
    <property type="match status" value="1"/>
</dbReference>
<dbReference type="SMART" id="SM00233">
    <property type="entry name" value="PH"/>
    <property type="match status" value="1"/>
</dbReference>
<comment type="similarity">
    <text evidence="1">Belongs to the SH2B adapter family.</text>
</comment>
<keyword evidence="3 4" id="KW-0727">SH2 domain</keyword>
<dbReference type="PANTHER" id="PTHR10872">
    <property type="entry name" value="SH2B ADAPTER PROTEIN"/>
    <property type="match status" value="1"/>
</dbReference>
<name>A0A914A6M4_PATMI</name>
<dbReference type="GeneID" id="119730511"/>
<dbReference type="PRINTS" id="PR00401">
    <property type="entry name" value="SH2DOMAIN"/>
</dbReference>
<evidence type="ECO:0000256" key="3">
    <source>
        <dbReference type="ARBA" id="ARBA00022999"/>
    </source>
</evidence>
<organism evidence="8 9">
    <name type="scientific">Patiria miniata</name>
    <name type="common">Bat star</name>
    <name type="synonym">Asterina miniata</name>
    <dbReference type="NCBI Taxonomy" id="46514"/>
    <lineage>
        <taxon>Eukaryota</taxon>
        <taxon>Metazoa</taxon>
        <taxon>Echinodermata</taxon>
        <taxon>Eleutherozoa</taxon>
        <taxon>Asterozoa</taxon>
        <taxon>Asteroidea</taxon>
        <taxon>Valvatacea</taxon>
        <taxon>Valvatida</taxon>
        <taxon>Asterinidae</taxon>
        <taxon>Patiria</taxon>
    </lineage>
</organism>
<dbReference type="InterPro" id="IPR001849">
    <property type="entry name" value="PH_domain"/>
</dbReference>
<dbReference type="CDD" id="cd01231">
    <property type="entry name" value="PH_SH2B_family"/>
    <property type="match status" value="1"/>
</dbReference>
<feature type="domain" description="PH" evidence="7">
    <location>
        <begin position="211"/>
        <end position="318"/>
    </location>
</feature>
<keyword evidence="9" id="KW-1185">Reference proteome</keyword>
<evidence type="ECO:0000259" key="7">
    <source>
        <dbReference type="PROSITE" id="PS50003"/>
    </source>
</evidence>
<dbReference type="SUPFAM" id="SSF109805">
    <property type="entry name" value="Phenylalanine zipper"/>
    <property type="match status" value="1"/>
</dbReference>
<dbReference type="Pfam" id="PF00017">
    <property type="entry name" value="SH2"/>
    <property type="match status" value="1"/>
</dbReference>
<dbReference type="PROSITE" id="PS50001">
    <property type="entry name" value="SH2"/>
    <property type="match status" value="1"/>
</dbReference>
<accession>A0A914A6M4</accession>
<dbReference type="GO" id="GO:0005068">
    <property type="term" value="F:transmembrane receptor protein tyrosine kinase adaptor activity"/>
    <property type="evidence" value="ECO:0007669"/>
    <property type="project" value="TreeGrafter"/>
</dbReference>
<feature type="compositionally biased region" description="Low complexity" evidence="5">
    <location>
        <begin position="568"/>
        <end position="581"/>
    </location>
</feature>
<dbReference type="Pfam" id="PF08916">
    <property type="entry name" value="Phe_ZIP"/>
    <property type="match status" value="1"/>
</dbReference>
<dbReference type="InterPro" id="IPR011993">
    <property type="entry name" value="PH-like_dom_sf"/>
</dbReference>
<protein>
    <recommendedName>
        <fullName evidence="10">SH2B adapter protein 2</fullName>
    </recommendedName>
</protein>
<dbReference type="InterPro" id="IPR036860">
    <property type="entry name" value="SH2_dom_sf"/>
</dbReference>
<sequence>MNGMESHDNDRVTDINEFCEVEAQKAAATFALAYHQFITENPPADDIPVDENRFARRFADHFMDHFETEVRRAYNTVSPSDLREDQQNANTHDDPAGSPAASPTESENNANVNTRLLSSDSGPRPGNRNGTTAMFNGDPNGRYSSNSSLDGNHINSVNQTPPPRSEVKLPRKFSFRNMTENVTHVINRFRKAHQTTGQHHRERGIRYAPEDIVREGIVNLLTGEDHQCKQKWERSRLVLVKRLEGHMLDFYAPPKSNKPRNGIFCFLIEEARETTALELPEKENTFVLKAENNLEYVLEAQSMQDMRSWLTNITACMNMPNLPRRPLPSVPDHSPEPDNSSSSFSFLRARPNLTVQIPDWTANSPSNSRSPLTPENSGEGFSSRDPSPPASPPPRIPPRRRHGNTNSPDRLPSGGSDTPLSPDLPPLHDAQSRILDGSNQNINLDSEEPAPVTDHPLNEHLWFHGTLSRVDAAKLVLQGGNASHGMFLVRQSETRRGECVLTFNFHGRPKHLRLTLDGSGRCQVTHMWFESIIDMLDYFRSNPIPLDSRDGASQPDVTLTEYVPNAQSVSTPSTPLTPQTPEAGGNGRGLGNSNSLMVSSNEFLGSGSQFSLSMNSGGQSPSPLDGQGRGSSTRAVKNQYSFV</sequence>
<feature type="compositionally biased region" description="Basic and acidic residues" evidence="5">
    <location>
        <begin position="81"/>
        <end position="95"/>
    </location>
</feature>
<dbReference type="Gene3D" id="6.10.140.110">
    <property type="match status" value="1"/>
</dbReference>
<proteinExistence type="inferred from homology"/>
<dbReference type="InterPro" id="IPR036290">
    <property type="entry name" value="Phe_ZIP_sf"/>
</dbReference>
<feature type="domain" description="SH2" evidence="6">
    <location>
        <begin position="462"/>
        <end position="556"/>
    </location>
</feature>
<evidence type="ECO:0000256" key="5">
    <source>
        <dbReference type="SAM" id="MobiDB-lite"/>
    </source>
</evidence>
<dbReference type="Proteomes" id="UP000887568">
    <property type="component" value="Unplaced"/>
</dbReference>
<evidence type="ECO:0000256" key="4">
    <source>
        <dbReference type="PROSITE-ProRule" id="PRU00191"/>
    </source>
</evidence>
<keyword evidence="2" id="KW-0597">Phosphoprotein</keyword>
<evidence type="ECO:0000256" key="1">
    <source>
        <dbReference type="ARBA" id="ARBA00010220"/>
    </source>
</evidence>
<dbReference type="GO" id="GO:0005886">
    <property type="term" value="C:plasma membrane"/>
    <property type="evidence" value="ECO:0007669"/>
    <property type="project" value="TreeGrafter"/>
</dbReference>
<dbReference type="SMART" id="SM00252">
    <property type="entry name" value="SH2"/>
    <property type="match status" value="1"/>
</dbReference>
<dbReference type="RefSeq" id="XP_038059405.1">
    <property type="nucleotide sequence ID" value="XM_038203477.1"/>
</dbReference>
<dbReference type="OMA" id="YCMRSTQ"/>
<dbReference type="InterPro" id="IPR030523">
    <property type="entry name" value="SH2B"/>
</dbReference>
<dbReference type="OrthoDB" id="10047184at2759"/>
<dbReference type="GO" id="GO:0035556">
    <property type="term" value="P:intracellular signal transduction"/>
    <property type="evidence" value="ECO:0007669"/>
    <property type="project" value="TreeGrafter"/>
</dbReference>
<feature type="region of interest" description="Disordered" evidence="5">
    <location>
        <begin position="78"/>
        <end position="168"/>
    </location>
</feature>
<feature type="compositionally biased region" description="Pro residues" evidence="5">
    <location>
        <begin position="386"/>
        <end position="396"/>
    </location>
</feature>
<evidence type="ECO:0000313" key="9">
    <source>
        <dbReference type="Proteomes" id="UP000887568"/>
    </source>
</evidence>